<evidence type="ECO:0000313" key="3">
    <source>
        <dbReference type="Proteomes" id="UP000000768"/>
    </source>
</evidence>
<dbReference type="Gramene" id="OQU78091">
    <property type="protein sequence ID" value="OQU78091"/>
    <property type="gene ID" value="SORBI_3009G152350"/>
</dbReference>
<feature type="region of interest" description="Disordered" evidence="1">
    <location>
        <begin position="1"/>
        <end position="83"/>
    </location>
</feature>
<name>A0A1Z5R3S0_SORBI</name>
<dbReference type="OMA" id="MANRTRC"/>
<protein>
    <submittedName>
        <fullName evidence="2">Uncharacterized protein</fullName>
    </submittedName>
</protein>
<proteinExistence type="predicted"/>
<reference evidence="3" key="2">
    <citation type="journal article" date="2018" name="Plant J.">
        <title>The Sorghum bicolor reference genome: improved assembly, gene annotations, a transcriptome atlas, and signatures of genome organization.</title>
        <authorList>
            <person name="McCormick R.F."/>
            <person name="Truong S.K."/>
            <person name="Sreedasyam A."/>
            <person name="Jenkins J."/>
            <person name="Shu S."/>
            <person name="Sims D."/>
            <person name="Kennedy M."/>
            <person name="Amirebrahimi M."/>
            <person name="Weers B.D."/>
            <person name="McKinley B."/>
            <person name="Mattison A."/>
            <person name="Morishige D.T."/>
            <person name="Grimwood J."/>
            <person name="Schmutz J."/>
            <person name="Mullet J.E."/>
        </authorList>
    </citation>
    <scope>NUCLEOTIDE SEQUENCE [LARGE SCALE GENOMIC DNA]</scope>
    <source>
        <strain evidence="3">cv. BTx623</strain>
    </source>
</reference>
<organism evidence="2 3">
    <name type="scientific">Sorghum bicolor</name>
    <name type="common">Sorghum</name>
    <name type="synonym">Sorghum vulgare</name>
    <dbReference type="NCBI Taxonomy" id="4558"/>
    <lineage>
        <taxon>Eukaryota</taxon>
        <taxon>Viridiplantae</taxon>
        <taxon>Streptophyta</taxon>
        <taxon>Embryophyta</taxon>
        <taxon>Tracheophyta</taxon>
        <taxon>Spermatophyta</taxon>
        <taxon>Magnoliopsida</taxon>
        <taxon>Liliopsida</taxon>
        <taxon>Poales</taxon>
        <taxon>Poaceae</taxon>
        <taxon>PACMAD clade</taxon>
        <taxon>Panicoideae</taxon>
        <taxon>Andropogonodae</taxon>
        <taxon>Andropogoneae</taxon>
        <taxon>Sorghinae</taxon>
        <taxon>Sorghum</taxon>
    </lineage>
</organism>
<feature type="compositionally biased region" description="Polar residues" evidence="1">
    <location>
        <begin position="46"/>
        <end position="56"/>
    </location>
</feature>
<dbReference type="AlphaFoldDB" id="A0A1Z5R3S0"/>
<evidence type="ECO:0000313" key="2">
    <source>
        <dbReference type="EMBL" id="OQU78091.1"/>
    </source>
</evidence>
<reference evidence="2 3" key="1">
    <citation type="journal article" date="2009" name="Nature">
        <title>The Sorghum bicolor genome and the diversification of grasses.</title>
        <authorList>
            <person name="Paterson A.H."/>
            <person name="Bowers J.E."/>
            <person name="Bruggmann R."/>
            <person name="Dubchak I."/>
            <person name="Grimwood J."/>
            <person name="Gundlach H."/>
            <person name="Haberer G."/>
            <person name="Hellsten U."/>
            <person name="Mitros T."/>
            <person name="Poliakov A."/>
            <person name="Schmutz J."/>
            <person name="Spannagl M."/>
            <person name="Tang H."/>
            <person name="Wang X."/>
            <person name="Wicker T."/>
            <person name="Bharti A.K."/>
            <person name="Chapman J."/>
            <person name="Feltus F.A."/>
            <person name="Gowik U."/>
            <person name="Grigoriev I.V."/>
            <person name="Lyons E."/>
            <person name="Maher C.A."/>
            <person name="Martis M."/>
            <person name="Narechania A."/>
            <person name="Otillar R.P."/>
            <person name="Penning B.W."/>
            <person name="Salamov A.A."/>
            <person name="Wang Y."/>
            <person name="Zhang L."/>
            <person name="Carpita N.C."/>
            <person name="Freeling M."/>
            <person name="Gingle A.R."/>
            <person name="Hash C.T."/>
            <person name="Keller B."/>
            <person name="Klein P."/>
            <person name="Kresovich S."/>
            <person name="McCann M.C."/>
            <person name="Ming R."/>
            <person name="Peterson D.G."/>
            <person name="Mehboob-ur-Rahman"/>
            <person name="Ware D."/>
            <person name="Westhoff P."/>
            <person name="Mayer K.F."/>
            <person name="Messing J."/>
            <person name="Rokhsar D.S."/>
        </authorList>
    </citation>
    <scope>NUCLEOTIDE SEQUENCE [LARGE SCALE GENOMIC DNA]</scope>
    <source>
        <strain evidence="3">cv. BTx623</strain>
    </source>
</reference>
<accession>A0A1Z5R3S0</accession>
<dbReference type="EMBL" id="CM000768">
    <property type="protein sequence ID" value="OQU78091.1"/>
    <property type="molecule type" value="Genomic_DNA"/>
</dbReference>
<feature type="compositionally biased region" description="Acidic residues" evidence="1">
    <location>
        <begin position="1"/>
        <end position="11"/>
    </location>
</feature>
<evidence type="ECO:0000256" key="1">
    <source>
        <dbReference type="SAM" id="MobiDB-lite"/>
    </source>
</evidence>
<dbReference type="Proteomes" id="UP000000768">
    <property type="component" value="Chromosome 9"/>
</dbReference>
<sequence>MAGDAGEEEGSDQPVGRRSVRNRSHRCVCDDGLQRFHGKAGRPPSGGSQLHINSAGSRHGSGVSDDGGARSMAQRQVSARRRS</sequence>
<dbReference type="InParanoid" id="A0A1Z5R3S0"/>
<gene>
    <name evidence="2" type="ORF">SORBI_3009G152350</name>
</gene>
<keyword evidence="3" id="KW-1185">Reference proteome</keyword>